<proteinExistence type="predicted"/>
<comment type="caution">
    <text evidence="1">The sequence shown here is derived from an EMBL/GenBank/DDBJ whole genome shotgun (WGS) entry which is preliminary data.</text>
</comment>
<sequence length="81" mass="9839">MFRFYEREDAEDAYDHRRDIMIRRKPVTIEFARGQRKTSREMRLSERYVADTIALKEEQNEWLSVLDYDAQRVKIDNQAPA</sequence>
<dbReference type="Proteomes" id="UP001139887">
    <property type="component" value="Unassembled WGS sequence"/>
</dbReference>
<organism evidence="1 2">
    <name type="scientific">Coemansia brasiliensis</name>
    <dbReference type="NCBI Taxonomy" id="2650707"/>
    <lineage>
        <taxon>Eukaryota</taxon>
        <taxon>Fungi</taxon>
        <taxon>Fungi incertae sedis</taxon>
        <taxon>Zoopagomycota</taxon>
        <taxon>Kickxellomycotina</taxon>
        <taxon>Kickxellomycetes</taxon>
        <taxon>Kickxellales</taxon>
        <taxon>Kickxellaceae</taxon>
        <taxon>Coemansia</taxon>
    </lineage>
</organism>
<evidence type="ECO:0000313" key="2">
    <source>
        <dbReference type="Proteomes" id="UP001139887"/>
    </source>
</evidence>
<evidence type="ECO:0000313" key="1">
    <source>
        <dbReference type="EMBL" id="KAJ2845049.1"/>
    </source>
</evidence>
<dbReference type="AlphaFoldDB" id="A0A9W8I7C3"/>
<feature type="non-terminal residue" evidence="1">
    <location>
        <position position="81"/>
    </location>
</feature>
<reference evidence="1" key="1">
    <citation type="submission" date="2022-07" db="EMBL/GenBank/DDBJ databases">
        <title>Phylogenomic reconstructions and comparative analyses of Kickxellomycotina fungi.</title>
        <authorList>
            <person name="Reynolds N.K."/>
            <person name="Stajich J.E."/>
            <person name="Barry K."/>
            <person name="Grigoriev I.V."/>
            <person name="Crous P."/>
            <person name="Smith M.E."/>
        </authorList>
    </citation>
    <scope>NUCLEOTIDE SEQUENCE</scope>
    <source>
        <strain evidence="1">NRRL 1566</strain>
    </source>
</reference>
<dbReference type="OrthoDB" id="439808at2759"/>
<keyword evidence="2" id="KW-1185">Reference proteome</keyword>
<name>A0A9W8I7C3_9FUNG</name>
<accession>A0A9W8I7C3</accession>
<protein>
    <submittedName>
        <fullName evidence="1">Uncharacterized protein</fullName>
    </submittedName>
</protein>
<gene>
    <name evidence="1" type="ORF">IWW36_004947</name>
</gene>
<dbReference type="EMBL" id="JANBUW010000907">
    <property type="protein sequence ID" value="KAJ2845049.1"/>
    <property type="molecule type" value="Genomic_DNA"/>
</dbReference>